<name>A0ABU9VR67_9CLOT</name>
<dbReference type="PROSITE" id="PS51379">
    <property type="entry name" value="4FE4S_FER_2"/>
    <property type="match status" value="2"/>
</dbReference>
<gene>
    <name evidence="5" type="ORF">AAIG11_00490</name>
</gene>
<feature type="domain" description="4Fe-4S ferredoxin-type" evidence="4">
    <location>
        <begin position="57"/>
        <end position="84"/>
    </location>
</feature>
<dbReference type="PANTHER" id="PTHR43063">
    <property type="entry name" value="4FE-4S CLUSTER CONTAINING PARA FAMILY ATPASE PROTEIN"/>
    <property type="match status" value="1"/>
</dbReference>
<sequence>MKLAVLSGKGGAGKTLMAVNLAVVASPALYVDCDVEEPNGHLFLKPDAIREMPVKVKVPRVLHEECDGCRACVDFCRFHALAYTNKVIVFDEVCHACGGCALVCPQKAIMETDRIIGRMEKGVSGVQKELEVFTGFLNPGEAAGTPVIRSLLKELPKTTLTVIDCPPGSACSVMESIQEADYCLLVAEPTRFGRDNLEMVHQLVKLFHKPHGLVLNKTTGGVNPSEDYANTNALPILGRLSHDQHLGEMHANGKVVAQMDSHYRKWFEVLLCRLKQEVLQ</sequence>
<protein>
    <submittedName>
        <fullName evidence="5">4Fe-4S dicluster domain-containing protein</fullName>
    </submittedName>
</protein>
<evidence type="ECO:0000313" key="5">
    <source>
        <dbReference type="EMBL" id="MEN1758936.1"/>
    </source>
</evidence>
<evidence type="ECO:0000256" key="1">
    <source>
        <dbReference type="ARBA" id="ARBA00022723"/>
    </source>
</evidence>
<keyword evidence="1" id="KW-0479">Metal-binding</keyword>
<dbReference type="InterPro" id="IPR017896">
    <property type="entry name" value="4Fe4S_Fe-S-bd"/>
</dbReference>
<evidence type="ECO:0000259" key="4">
    <source>
        <dbReference type="PROSITE" id="PS51379"/>
    </source>
</evidence>
<evidence type="ECO:0000256" key="2">
    <source>
        <dbReference type="ARBA" id="ARBA00023004"/>
    </source>
</evidence>
<keyword evidence="6" id="KW-1185">Reference proteome</keyword>
<keyword evidence="3" id="KW-0411">Iron-sulfur</keyword>
<dbReference type="EMBL" id="JBCITM010000001">
    <property type="protein sequence ID" value="MEN1758936.1"/>
    <property type="molecule type" value="Genomic_DNA"/>
</dbReference>
<evidence type="ECO:0000256" key="3">
    <source>
        <dbReference type="ARBA" id="ARBA00023014"/>
    </source>
</evidence>
<dbReference type="SUPFAM" id="SSF52540">
    <property type="entry name" value="P-loop containing nucleoside triphosphate hydrolases"/>
    <property type="match status" value="1"/>
</dbReference>
<dbReference type="RefSeq" id="WP_343184321.1">
    <property type="nucleotide sequence ID" value="NZ_JBCITM010000001.1"/>
</dbReference>
<dbReference type="InterPro" id="IPR027417">
    <property type="entry name" value="P-loop_NTPase"/>
</dbReference>
<dbReference type="PROSITE" id="PS00198">
    <property type="entry name" value="4FE4S_FER_1"/>
    <property type="match status" value="1"/>
</dbReference>
<dbReference type="SUPFAM" id="SSF54862">
    <property type="entry name" value="4Fe-4S ferredoxins"/>
    <property type="match status" value="1"/>
</dbReference>
<dbReference type="Proteomes" id="UP001407405">
    <property type="component" value="Unassembled WGS sequence"/>
</dbReference>
<feature type="domain" description="4Fe-4S ferredoxin-type" evidence="4">
    <location>
        <begin position="85"/>
        <end position="114"/>
    </location>
</feature>
<organism evidence="5 6">
    <name type="scientific">Anoxynatronum sibiricum</name>
    <dbReference type="NCBI Taxonomy" id="210623"/>
    <lineage>
        <taxon>Bacteria</taxon>
        <taxon>Bacillati</taxon>
        <taxon>Bacillota</taxon>
        <taxon>Clostridia</taxon>
        <taxon>Eubacteriales</taxon>
        <taxon>Clostridiaceae</taxon>
        <taxon>Anoxynatronum</taxon>
    </lineage>
</organism>
<dbReference type="Gene3D" id="3.30.70.20">
    <property type="match status" value="1"/>
</dbReference>
<keyword evidence="2" id="KW-0408">Iron</keyword>
<dbReference type="Gene3D" id="3.40.50.300">
    <property type="entry name" value="P-loop containing nucleotide triphosphate hydrolases"/>
    <property type="match status" value="1"/>
</dbReference>
<proteinExistence type="predicted"/>
<dbReference type="Pfam" id="PF01656">
    <property type="entry name" value="CbiA"/>
    <property type="match status" value="1"/>
</dbReference>
<dbReference type="InterPro" id="IPR002586">
    <property type="entry name" value="CobQ/CobB/MinD/ParA_Nub-bd_dom"/>
</dbReference>
<comment type="caution">
    <text evidence="5">The sequence shown here is derived from an EMBL/GenBank/DDBJ whole genome shotgun (WGS) entry which is preliminary data.</text>
</comment>
<accession>A0ABU9VR67</accession>
<evidence type="ECO:0000313" key="6">
    <source>
        <dbReference type="Proteomes" id="UP001407405"/>
    </source>
</evidence>
<reference evidence="5 6" key="1">
    <citation type="submission" date="2024-04" db="EMBL/GenBank/DDBJ databases">
        <title>Genome sequencing and metabolic network reconstruction of aminoacids and betaine degradation by Anoxynatronum sibiricum.</title>
        <authorList>
            <person name="Detkova E.N."/>
            <person name="Boltjanskaja Y.V."/>
            <person name="Mardanov A.V."/>
            <person name="Kevbrin V."/>
        </authorList>
    </citation>
    <scope>NUCLEOTIDE SEQUENCE [LARGE SCALE GENOMIC DNA]</scope>
    <source>
        <strain evidence="5 6">Z-7981</strain>
    </source>
</reference>
<dbReference type="InterPro" id="IPR017900">
    <property type="entry name" value="4Fe4S_Fe_S_CS"/>
</dbReference>
<dbReference type="PANTHER" id="PTHR43063:SF1">
    <property type="entry name" value="4FE-4S CLUSTER CONTAINING PARA FAMILY ATPASE PROTEIN"/>
    <property type="match status" value="1"/>
</dbReference>